<name>A0A1G8G900_9PSED</name>
<evidence type="ECO:0008006" key="3">
    <source>
        <dbReference type="Google" id="ProtNLM"/>
    </source>
</evidence>
<evidence type="ECO:0000313" key="2">
    <source>
        <dbReference type="Proteomes" id="UP000199636"/>
    </source>
</evidence>
<dbReference type="RefSeq" id="WP_090262518.1">
    <property type="nucleotide sequence ID" value="NZ_FNDS01000004.1"/>
</dbReference>
<dbReference type="Proteomes" id="UP000199636">
    <property type="component" value="Unassembled WGS sequence"/>
</dbReference>
<organism evidence="1 2">
    <name type="scientific">Pseudomonas panipatensis</name>
    <dbReference type="NCBI Taxonomy" id="428992"/>
    <lineage>
        <taxon>Bacteria</taxon>
        <taxon>Pseudomonadati</taxon>
        <taxon>Pseudomonadota</taxon>
        <taxon>Gammaproteobacteria</taxon>
        <taxon>Pseudomonadales</taxon>
        <taxon>Pseudomonadaceae</taxon>
        <taxon>Pseudomonas</taxon>
    </lineage>
</organism>
<evidence type="ECO:0000313" key="1">
    <source>
        <dbReference type="EMBL" id="SDH90781.1"/>
    </source>
</evidence>
<keyword evidence="2" id="KW-1185">Reference proteome</keyword>
<accession>A0A1G8G900</accession>
<proteinExistence type="predicted"/>
<dbReference type="PROSITE" id="PS51257">
    <property type="entry name" value="PROKAR_LIPOPROTEIN"/>
    <property type="match status" value="1"/>
</dbReference>
<dbReference type="EMBL" id="FNDS01000004">
    <property type="protein sequence ID" value="SDH90781.1"/>
    <property type="molecule type" value="Genomic_DNA"/>
</dbReference>
<gene>
    <name evidence="1" type="ORF">SAMN05216272_10482</name>
</gene>
<dbReference type="OrthoDB" id="7596528at2"/>
<dbReference type="AlphaFoldDB" id="A0A1G8G900"/>
<sequence length="184" mass="20095">MLCRFLPVALAALLLQGCGITMPRYESSYDNVQALRAKAPLATLDAPSVEADAGQNSIFVRANPVRSPEGDLSQHVQHALEGELRLAGLLEPGSPRHLDVRLRKTDLHAAAFGDGQGTLSADFDLRDKGVSLYHGSKQVSSRWDSSFFAVFAIPRAANAFNPLVRELLAELYQDPEFIQALKRP</sequence>
<reference evidence="2" key="1">
    <citation type="submission" date="2016-10" db="EMBL/GenBank/DDBJ databases">
        <authorList>
            <person name="Varghese N."/>
            <person name="Submissions S."/>
        </authorList>
    </citation>
    <scope>NUCLEOTIDE SEQUENCE [LARGE SCALE GENOMIC DNA]</scope>
    <source>
        <strain evidence="2">CCM 7469</strain>
    </source>
</reference>
<protein>
    <recommendedName>
        <fullName evidence="3">Lipoprotein</fullName>
    </recommendedName>
</protein>